<dbReference type="Gene3D" id="1.10.510.10">
    <property type="entry name" value="Transferase(Phosphotransferase) domain 1"/>
    <property type="match status" value="1"/>
</dbReference>
<dbReference type="SUPFAM" id="SSF56112">
    <property type="entry name" value="Protein kinase-like (PK-like)"/>
    <property type="match status" value="1"/>
</dbReference>
<evidence type="ECO:0000256" key="4">
    <source>
        <dbReference type="ARBA" id="ARBA00022692"/>
    </source>
</evidence>
<dbReference type="Pfam" id="PF07714">
    <property type="entry name" value="PK_Tyr_Ser-Thr"/>
    <property type="match status" value="1"/>
</dbReference>
<accession>A0AAW1XSL5</accession>
<dbReference type="SMART" id="SM00220">
    <property type="entry name" value="S_TKc"/>
    <property type="match status" value="1"/>
</dbReference>
<dbReference type="FunFam" id="3.30.200.20:FF:000039">
    <property type="entry name" value="receptor-like protein kinase FERONIA"/>
    <property type="match status" value="1"/>
</dbReference>
<keyword evidence="6" id="KW-0547">Nucleotide-binding</keyword>
<dbReference type="Proteomes" id="UP001457282">
    <property type="component" value="Unassembled WGS sequence"/>
</dbReference>
<dbReference type="EMBL" id="JBEDUW010000003">
    <property type="protein sequence ID" value="KAK9939579.1"/>
    <property type="molecule type" value="Genomic_DNA"/>
</dbReference>
<dbReference type="FunFam" id="2.60.120.430:FF:000007">
    <property type="entry name" value="FERONIA receptor-like kinase"/>
    <property type="match status" value="1"/>
</dbReference>
<dbReference type="FunFam" id="2.60.120.430:FF:000003">
    <property type="entry name" value="FERONIA receptor-like kinase"/>
    <property type="match status" value="1"/>
</dbReference>
<evidence type="ECO:0000313" key="15">
    <source>
        <dbReference type="Proteomes" id="UP001457282"/>
    </source>
</evidence>
<dbReference type="GO" id="GO:0016020">
    <property type="term" value="C:membrane"/>
    <property type="evidence" value="ECO:0007669"/>
    <property type="project" value="UniProtKB-SubCell"/>
</dbReference>
<dbReference type="PROSITE" id="PS00108">
    <property type="entry name" value="PROTEIN_KINASE_ST"/>
    <property type="match status" value="1"/>
</dbReference>
<keyword evidence="4 12" id="KW-0812">Transmembrane</keyword>
<dbReference type="CDD" id="cd14066">
    <property type="entry name" value="STKc_IRAK"/>
    <property type="match status" value="1"/>
</dbReference>
<keyword evidence="5" id="KW-0732">Signal</keyword>
<dbReference type="Gene3D" id="3.30.200.20">
    <property type="entry name" value="Phosphorylase Kinase, domain 1"/>
    <property type="match status" value="1"/>
</dbReference>
<dbReference type="InterPro" id="IPR008271">
    <property type="entry name" value="Ser/Thr_kinase_AS"/>
</dbReference>
<dbReference type="GO" id="GO:0010038">
    <property type="term" value="P:response to metal ion"/>
    <property type="evidence" value="ECO:0007669"/>
    <property type="project" value="UniProtKB-ARBA"/>
</dbReference>
<evidence type="ECO:0000256" key="1">
    <source>
        <dbReference type="ARBA" id="ARBA00004479"/>
    </source>
</evidence>
<name>A0AAW1XSL5_RUBAR</name>
<sequence length="795" mass="88758">MTSPLTVASQEIRSYDNRMWIGDIDSTLSIEEQLEGSQVRNATPSSNSSSLRQVSYTTARISRFEFTYRFPLTAGQKFIRLHFNPASYGEFETSEALFFVTAGGYTLLNNFNPSLVANAEMAVTVYKEFCLNMETNNTLDLTFSPSRTSNNAFAFINGIEIVSMPTNLYYSAAKSPGVKDVGKKVTYHIKNNSALEMVYRINIGGSTLLPVRDTGMYRIWDGKDDLYMDVLSRRLSVIQSNTSTQPKFVKIPRYTAPDEIYQTGRSTGTNETIHMSYNLTWAFPVDPKFSYLVRLHFCEFDPDITLLRDRVFQIYIANQTAEEGADIIEWSGGNGIPIYRDYVVFMSDPGGQEKVLFVSLQANAKYGQTSTYGILNGLEIFKIFDSKNSQISKISNKSTPMIAIVGGVLSGILVCLVLGFLVIKRPWKSKDSGSRDRTTKSTMTTGSPLPSYFCRYFSLAEIKAATKNFNDTFIIGVGGFRNVYKGCIDGEGTPVAIKRLKRESSQGAHEFRTEIEILSQLRHRHLVSLIGYCADKGEMILVYDYMAHGTLRDHLYHTNNPPLPWEQRLHICIGTARGLQYLHSGAKGTIIHRDVKSTNILLDDKWVAKVSDFGLSKGTNNISKTHISTVVKGSFGYLDPEYYRRQRLTEKSDVYSLGVVLFEVLCARPAVIQTEELKQVSLAEWAKSCHQNGELDQIIDPSLRGKIAAGCLNKFTELAISCMDDNGIDRPSMNDVVRGLELALQLQKSAEGNSNCTEKNVETETSSSEQSCVTVDSIKCISATIFSEINNPSGR</sequence>
<protein>
    <recommendedName>
        <fullName evidence="13">Protein kinase domain-containing protein</fullName>
    </recommendedName>
</protein>
<evidence type="ECO:0000256" key="9">
    <source>
        <dbReference type="ARBA" id="ARBA00022989"/>
    </source>
</evidence>
<dbReference type="FunFam" id="1.10.510.10:FF:000252">
    <property type="entry name" value="Receptor-like protein kinase FERONIA"/>
    <property type="match status" value="1"/>
</dbReference>
<evidence type="ECO:0000256" key="12">
    <source>
        <dbReference type="SAM" id="Phobius"/>
    </source>
</evidence>
<reference evidence="14 15" key="1">
    <citation type="journal article" date="2023" name="G3 (Bethesda)">
        <title>A chromosome-length genome assembly and annotation of blackberry (Rubus argutus, cv. 'Hillquist').</title>
        <authorList>
            <person name="Bruna T."/>
            <person name="Aryal R."/>
            <person name="Dudchenko O."/>
            <person name="Sargent D.J."/>
            <person name="Mead D."/>
            <person name="Buti M."/>
            <person name="Cavallini A."/>
            <person name="Hytonen T."/>
            <person name="Andres J."/>
            <person name="Pham M."/>
            <person name="Weisz D."/>
            <person name="Mascagni F."/>
            <person name="Usai G."/>
            <person name="Natali L."/>
            <person name="Bassil N."/>
            <person name="Fernandez G.E."/>
            <person name="Lomsadze A."/>
            <person name="Armour M."/>
            <person name="Olukolu B."/>
            <person name="Poorten T."/>
            <person name="Britton C."/>
            <person name="Davik J."/>
            <person name="Ashrafi H."/>
            <person name="Aiden E.L."/>
            <person name="Borodovsky M."/>
            <person name="Worthington M."/>
        </authorList>
    </citation>
    <scope>NUCLEOTIDE SEQUENCE [LARGE SCALE GENOMIC DNA]</scope>
    <source>
        <strain evidence="14">PI 553951</strain>
    </source>
</reference>
<dbReference type="PROSITE" id="PS50011">
    <property type="entry name" value="PROTEIN_KINASE_DOM"/>
    <property type="match status" value="1"/>
</dbReference>
<dbReference type="Pfam" id="PF12819">
    <property type="entry name" value="Malectin_like"/>
    <property type="match status" value="1"/>
</dbReference>
<evidence type="ECO:0000256" key="8">
    <source>
        <dbReference type="ARBA" id="ARBA00022840"/>
    </source>
</evidence>
<evidence type="ECO:0000256" key="7">
    <source>
        <dbReference type="ARBA" id="ARBA00022777"/>
    </source>
</evidence>
<evidence type="ECO:0000256" key="2">
    <source>
        <dbReference type="ARBA" id="ARBA00022527"/>
    </source>
</evidence>
<keyword evidence="8" id="KW-0067">ATP-binding</keyword>
<dbReference type="InterPro" id="IPR001245">
    <property type="entry name" value="Ser-Thr/Tyr_kinase_cat_dom"/>
</dbReference>
<gene>
    <name evidence="14" type="ORF">M0R45_016271</name>
</gene>
<comment type="caution">
    <text evidence="14">The sequence shown here is derived from an EMBL/GenBank/DDBJ whole genome shotgun (WGS) entry which is preliminary data.</text>
</comment>
<comment type="subcellular location">
    <subcellularLocation>
        <location evidence="1">Membrane</location>
        <topology evidence="1">Single-pass type I membrane protein</topology>
    </subcellularLocation>
</comment>
<dbReference type="GO" id="GO:0004714">
    <property type="term" value="F:transmembrane receptor protein tyrosine kinase activity"/>
    <property type="evidence" value="ECO:0007669"/>
    <property type="project" value="InterPro"/>
</dbReference>
<keyword evidence="9 12" id="KW-1133">Transmembrane helix</keyword>
<dbReference type="GO" id="GO:0004674">
    <property type="term" value="F:protein serine/threonine kinase activity"/>
    <property type="evidence" value="ECO:0007669"/>
    <property type="project" value="UniProtKB-KW"/>
</dbReference>
<keyword evidence="10 12" id="KW-0472">Membrane</keyword>
<dbReference type="InterPro" id="IPR024788">
    <property type="entry name" value="Malectin-like_Carb-bd_dom"/>
</dbReference>
<keyword evidence="3" id="KW-0808">Transferase</keyword>
<keyword evidence="15" id="KW-1185">Reference proteome</keyword>
<keyword evidence="7" id="KW-0418">Kinase</keyword>
<evidence type="ECO:0000256" key="5">
    <source>
        <dbReference type="ARBA" id="ARBA00022729"/>
    </source>
</evidence>
<evidence type="ECO:0000256" key="11">
    <source>
        <dbReference type="ARBA" id="ARBA00023180"/>
    </source>
</evidence>
<feature type="transmembrane region" description="Helical" evidence="12">
    <location>
        <begin position="401"/>
        <end position="423"/>
    </location>
</feature>
<keyword evidence="11" id="KW-0325">Glycoprotein</keyword>
<dbReference type="PANTHER" id="PTHR34590:SF15">
    <property type="entry name" value="PROTEIN KINASE DOMAIN-CONTAINING PROTEIN"/>
    <property type="match status" value="1"/>
</dbReference>
<feature type="domain" description="Protein kinase" evidence="13">
    <location>
        <begin position="469"/>
        <end position="744"/>
    </location>
</feature>
<evidence type="ECO:0000313" key="14">
    <source>
        <dbReference type="EMBL" id="KAK9939579.1"/>
    </source>
</evidence>
<dbReference type="Gene3D" id="2.60.120.430">
    <property type="entry name" value="Galactose-binding lectin"/>
    <property type="match status" value="2"/>
</dbReference>
<dbReference type="AlphaFoldDB" id="A0AAW1XSL5"/>
<evidence type="ECO:0000256" key="6">
    <source>
        <dbReference type="ARBA" id="ARBA00022741"/>
    </source>
</evidence>
<evidence type="ECO:0000256" key="10">
    <source>
        <dbReference type="ARBA" id="ARBA00023136"/>
    </source>
</evidence>
<proteinExistence type="predicted"/>
<dbReference type="GO" id="GO:0005524">
    <property type="term" value="F:ATP binding"/>
    <property type="evidence" value="ECO:0007669"/>
    <property type="project" value="UniProtKB-KW"/>
</dbReference>
<evidence type="ECO:0000259" key="13">
    <source>
        <dbReference type="PROSITE" id="PS50011"/>
    </source>
</evidence>
<dbReference type="InterPro" id="IPR000719">
    <property type="entry name" value="Prot_kinase_dom"/>
</dbReference>
<evidence type="ECO:0000256" key="3">
    <source>
        <dbReference type="ARBA" id="ARBA00022679"/>
    </source>
</evidence>
<dbReference type="InterPro" id="IPR011009">
    <property type="entry name" value="Kinase-like_dom_sf"/>
</dbReference>
<dbReference type="InterPro" id="IPR045272">
    <property type="entry name" value="ANXUR1/2-like"/>
</dbReference>
<organism evidence="14 15">
    <name type="scientific">Rubus argutus</name>
    <name type="common">Southern blackberry</name>
    <dbReference type="NCBI Taxonomy" id="59490"/>
    <lineage>
        <taxon>Eukaryota</taxon>
        <taxon>Viridiplantae</taxon>
        <taxon>Streptophyta</taxon>
        <taxon>Embryophyta</taxon>
        <taxon>Tracheophyta</taxon>
        <taxon>Spermatophyta</taxon>
        <taxon>Magnoliopsida</taxon>
        <taxon>eudicotyledons</taxon>
        <taxon>Gunneridae</taxon>
        <taxon>Pentapetalae</taxon>
        <taxon>rosids</taxon>
        <taxon>fabids</taxon>
        <taxon>Rosales</taxon>
        <taxon>Rosaceae</taxon>
        <taxon>Rosoideae</taxon>
        <taxon>Rosoideae incertae sedis</taxon>
        <taxon>Rubus</taxon>
    </lineage>
</organism>
<keyword evidence="2" id="KW-0723">Serine/threonine-protein kinase</keyword>
<dbReference type="PANTHER" id="PTHR34590">
    <property type="entry name" value="OS03G0124300 PROTEIN-RELATED"/>
    <property type="match status" value="1"/>
</dbReference>